<dbReference type="Pfam" id="PF00497">
    <property type="entry name" value="SBP_bac_3"/>
    <property type="match status" value="1"/>
</dbReference>
<dbReference type="Gene3D" id="3.40.190.10">
    <property type="entry name" value="Periplasmic binding protein-like II"/>
    <property type="match status" value="2"/>
</dbReference>
<feature type="domain" description="Solute-binding protein family 3/N-terminal" evidence="1">
    <location>
        <begin position="15"/>
        <end position="234"/>
    </location>
</feature>
<dbReference type="InterPro" id="IPR001638">
    <property type="entry name" value="Solute-binding_3/MltF_N"/>
</dbReference>
<evidence type="ECO:0000313" key="2">
    <source>
        <dbReference type="EMBL" id="MFG6447638.1"/>
    </source>
</evidence>
<organism evidence="2 3">
    <name type="scientific">Roseateles rivi</name>
    <dbReference type="NCBI Taxonomy" id="3299028"/>
    <lineage>
        <taxon>Bacteria</taxon>
        <taxon>Pseudomonadati</taxon>
        <taxon>Pseudomonadota</taxon>
        <taxon>Betaproteobacteria</taxon>
        <taxon>Burkholderiales</taxon>
        <taxon>Sphaerotilaceae</taxon>
        <taxon>Roseateles</taxon>
    </lineage>
</organism>
<proteinExistence type="predicted"/>
<dbReference type="Proteomes" id="UP001606099">
    <property type="component" value="Unassembled WGS sequence"/>
</dbReference>
<dbReference type="PANTHER" id="PTHR38834">
    <property type="entry name" value="PERIPLASMIC SUBSTRATE BINDING PROTEIN FAMILY 3"/>
    <property type="match status" value="1"/>
</dbReference>
<comment type="caution">
    <text evidence="2">The sequence shown here is derived from an EMBL/GenBank/DDBJ whole genome shotgun (WGS) entry which is preliminary data.</text>
</comment>
<name>A0ABW7FTK1_9BURK</name>
<evidence type="ECO:0000313" key="3">
    <source>
        <dbReference type="Proteomes" id="UP001606099"/>
    </source>
</evidence>
<reference evidence="2 3" key="1">
    <citation type="submission" date="2024-08" db="EMBL/GenBank/DDBJ databases">
        <authorList>
            <person name="Lu H."/>
        </authorList>
    </citation>
    <scope>NUCLEOTIDE SEQUENCE [LARGE SCALE GENOMIC DNA]</scope>
    <source>
        <strain evidence="2 3">BYS180W</strain>
    </source>
</reference>
<accession>A0ABW7FTK1</accession>
<dbReference type="SUPFAM" id="SSF53850">
    <property type="entry name" value="Periplasmic binding protein-like II"/>
    <property type="match status" value="1"/>
</dbReference>
<dbReference type="PANTHER" id="PTHR38834:SF3">
    <property type="entry name" value="SOLUTE-BINDING PROTEIN FAMILY 3_N-TERMINAL DOMAIN-CONTAINING PROTEIN"/>
    <property type="match status" value="1"/>
</dbReference>
<keyword evidence="3" id="KW-1185">Reference proteome</keyword>
<protein>
    <submittedName>
        <fullName evidence="2">Substrate-binding periplasmic protein</fullName>
    </submittedName>
</protein>
<gene>
    <name evidence="2" type="ORF">ACG0Z6_05205</name>
</gene>
<evidence type="ECO:0000259" key="1">
    <source>
        <dbReference type="Pfam" id="PF00497"/>
    </source>
</evidence>
<sequence length="243" mass="26827">MLLPAWAGAQAADLLGVTEDLPPYAYREHGRNLGLANEVLNRVAQRSGLKIQRRQQPWALAQATVRSHPNSFLYVTVRAPAREPLYRWVGPVDDCDITLLALQGSGRSFPAQPSDSRPLRIGVVRGSPVPDMLRALGVAERSIYLTPGSETSAKMLYGGHLDMLAGLMLPYAYQAARAGFDPRRLTVLRPLRQGFGCYFAFNPQVSEAVLQRFSQAFEELQRSGELQALRLQYLHAPSSTGKP</sequence>
<dbReference type="RefSeq" id="WP_394459155.1">
    <property type="nucleotide sequence ID" value="NZ_JBIGHZ010000002.1"/>
</dbReference>
<dbReference type="EMBL" id="JBIGHZ010000002">
    <property type="protein sequence ID" value="MFG6447638.1"/>
    <property type="molecule type" value="Genomic_DNA"/>
</dbReference>